<dbReference type="GO" id="GO:0003955">
    <property type="term" value="F:NAD(P)H dehydrogenase (quinone) activity"/>
    <property type="evidence" value="ECO:0007669"/>
    <property type="project" value="TreeGrafter"/>
</dbReference>
<dbReference type="InterPro" id="IPR016156">
    <property type="entry name" value="FAD/NAD-linked_Rdtase_dimer_sf"/>
</dbReference>
<evidence type="ECO:0000256" key="1">
    <source>
        <dbReference type="ARBA" id="ARBA00007532"/>
    </source>
</evidence>
<dbReference type="EMBL" id="JACKXE010000002">
    <property type="protein sequence ID" value="MBB6629486.1"/>
    <property type="molecule type" value="Genomic_DNA"/>
</dbReference>
<keyword evidence="4" id="KW-0547">Nucleotide-binding</keyword>
<evidence type="ECO:0000259" key="6">
    <source>
        <dbReference type="Pfam" id="PF02852"/>
    </source>
</evidence>
<keyword evidence="9" id="KW-1185">Reference proteome</keyword>
<dbReference type="Gene3D" id="3.30.390.30">
    <property type="match status" value="1"/>
</dbReference>
<reference evidence="8 9" key="1">
    <citation type="submission" date="2020-08" db="EMBL/GenBank/DDBJ databases">
        <authorList>
            <person name="Seo M.-J."/>
        </authorList>
    </citation>
    <scope>NUCLEOTIDE SEQUENCE [LARGE SCALE GENOMIC DNA]</scope>
    <source>
        <strain evidence="8 9">KIGAM211</strain>
    </source>
</reference>
<dbReference type="GO" id="GO:0050660">
    <property type="term" value="F:flavin adenine dinucleotide binding"/>
    <property type="evidence" value="ECO:0007669"/>
    <property type="project" value="TreeGrafter"/>
</dbReference>
<keyword evidence="4" id="KW-0520">NAD</keyword>
<evidence type="ECO:0000256" key="5">
    <source>
        <dbReference type="PIRSR" id="PIRSR000350-4"/>
    </source>
</evidence>
<accession>A0A7X0VC82</accession>
<gene>
    <name evidence="8" type="ORF">H5V45_19330</name>
</gene>
<feature type="binding site" evidence="4">
    <location>
        <position position="205"/>
    </location>
    <ligand>
        <name>NAD(+)</name>
        <dbReference type="ChEBI" id="CHEBI:57540"/>
    </ligand>
</feature>
<feature type="binding site" evidence="4">
    <location>
        <position position="53"/>
    </location>
    <ligand>
        <name>FAD</name>
        <dbReference type="ChEBI" id="CHEBI:57692"/>
    </ligand>
</feature>
<dbReference type="InterPro" id="IPR004099">
    <property type="entry name" value="Pyr_nucl-diS_OxRdtase_dimer"/>
</dbReference>
<comment type="similarity">
    <text evidence="1">Belongs to the class-I pyridine nucleotide-disulfide oxidoreductase family.</text>
</comment>
<evidence type="ECO:0000313" key="8">
    <source>
        <dbReference type="EMBL" id="MBB6629486.1"/>
    </source>
</evidence>
<dbReference type="PANTHER" id="PTHR43014:SF2">
    <property type="entry name" value="MERCURIC REDUCTASE"/>
    <property type="match status" value="1"/>
</dbReference>
<evidence type="ECO:0000259" key="7">
    <source>
        <dbReference type="Pfam" id="PF07992"/>
    </source>
</evidence>
<evidence type="ECO:0000256" key="3">
    <source>
        <dbReference type="ARBA" id="ARBA00022827"/>
    </source>
</evidence>
<name>A0A7X0VC82_9ACTN</name>
<dbReference type="PRINTS" id="PR00411">
    <property type="entry name" value="PNDRDTASEI"/>
</dbReference>
<feature type="domain" description="FAD/NAD(P)-binding" evidence="7">
    <location>
        <begin position="8"/>
        <end position="322"/>
    </location>
</feature>
<dbReference type="RefSeq" id="WP_185254810.1">
    <property type="nucleotide sequence ID" value="NZ_JACKXE010000002.1"/>
</dbReference>
<keyword evidence="2" id="KW-0285">Flavoprotein</keyword>
<dbReference type="SUPFAM" id="SSF51905">
    <property type="entry name" value="FAD/NAD(P)-binding domain"/>
    <property type="match status" value="1"/>
</dbReference>
<keyword evidence="3 4" id="KW-0274">FAD</keyword>
<proteinExistence type="inferred from homology"/>
<dbReference type="Pfam" id="PF02852">
    <property type="entry name" value="Pyr_redox_dim"/>
    <property type="match status" value="1"/>
</dbReference>
<comment type="caution">
    <text evidence="8">The sequence shown here is derived from an EMBL/GenBank/DDBJ whole genome shotgun (WGS) entry which is preliminary data.</text>
</comment>
<dbReference type="Gene3D" id="3.50.50.60">
    <property type="entry name" value="FAD/NAD(P)-binding domain"/>
    <property type="match status" value="2"/>
</dbReference>
<organism evidence="8 9">
    <name type="scientific">Nocardioides luti</name>
    <dbReference type="NCBI Taxonomy" id="2761101"/>
    <lineage>
        <taxon>Bacteria</taxon>
        <taxon>Bacillati</taxon>
        <taxon>Actinomycetota</taxon>
        <taxon>Actinomycetes</taxon>
        <taxon>Propionibacteriales</taxon>
        <taxon>Nocardioidaceae</taxon>
        <taxon>Nocardioides</taxon>
    </lineage>
</organism>
<dbReference type="InterPro" id="IPR001100">
    <property type="entry name" value="Pyr_nuc-diS_OxRdtase"/>
</dbReference>
<dbReference type="InterPro" id="IPR036188">
    <property type="entry name" value="FAD/NAD-bd_sf"/>
</dbReference>
<dbReference type="PANTHER" id="PTHR43014">
    <property type="entry name" value="MERCURIC REDUCTASE"/>
    <property type="match status" value="1"/>
</dbReference>
<feature type="binding site" evidence="4">
    <location>
        <position position="116"/>
    </location>
    <ligand>
        <name>FAD</name>
        <dbReference type="ChEBI" id="CHEBI:57692"/>
    </ligand>
</feature>
<dbReference type="PRINTS" id="PR00368">
    <property type="entry name" value="FADPNR"/>
</dbReference>
<dbReference type="Proteomes" id="UP000523955">
    <property type="component" value="Unassembled WGS sequence"/>
</dbReference>
<dbReference type="Pfam" id="PF07992">
    <property type="entry name" value="Pyr_redox_2"/>
    <property type="match status" value="1"/>
</dbReference>
<feature type="binding site" evidence="4">
    <location>
        <position position="268"/>
    </location>
    <ligand>
        <name>NAD(+)</name>
        <dbReference type="ChEBI" id="CHEBI:57540"/>
    </ligand>
</feature>
<evidence type="ECO:0000313" key="9">
    <source>
        <dbReference type="Proteomes" id="UP000523955"/>
    </source>
</evidence>
<comment type="cofactor">
    <cofactor evidence="4">
        <name>FAD</name>
        <dbReference type="ChEBI" id="CHEBI:57692"/>
    </cofactor>
    <text evidence="4">Binds 1 FAD per subunit.</text>
</comment>
<protein>
    <submittedName>
        <fullName evidence="8">NAD(P)/FAD-dependent oxidoreductase</fullName>
    </submittedName>
</protein>
<feature type="binding site" evidence="4">
    <location>
        <begin position="182"/>
        <end position="189"/>
    </location>
    <ligand>
        <name>NAD(+)</name>
        <dbReference type="ChEBI" id="CHEBI:57540"/>
    </ligand>
</feature>
<dbReference type="PIRSF" id="PIRSF000350">
    <property type="entry name" value="Mercury_reductase_MerA"/>
    <property type="match status" value="1"/>
</dbReference>
<dbReference type="SUPFAM" id="SSF55424">
    <property type="entry name" value="FAD/NAD-linked reductases, dimerisation (C-terminal) domain"/>
    <property type="match status" value="1"/>
</dbReference>
<feature type="domain" description="Pyridine nucleotide-disulphide oxidoreductase dimerisation" evidence="6">
    <location>
        <begin position="342"/>
        <end position="449"/>
    </location>
</feature>
<feature type="binding site" evidence="4">
    <location>
        <position position="307"/>
    </location>
    <ligand>
        <name>FAD</name>
        <dbReference type="ChEBI" id="CHEBI:57692"/>
    </ligand>
</feature>
<feature type="disulfide bond" description="Redox-active" evidence="5">
    <location>
        <begin position="44"/>
        <end position="49"/>
    </location>
</feature>
<dbReference type="InterPro" id="IPR023753">
    <property type="entry name" value="FAD/NAD-binding_dom"/>
</dbReference>
<dbReference type="AlphaFoldDB" id="A0A7X0VC82"/>
<evidence type="ECO:0000256" key="4">
    <source>
        <dbReference type="PIRSR" id="PIRSR000350-3"/>
    </source>
</evidence>
<sequence>MTNQREVDVVVIGLGPGGSAAVRTLAEAGLDVVGIEENLVGGECPFYGCTPSKLMIRASDVLAEARRVPRFAGAADVRPDWAPVAARIREVTADWTDDDHVADLEKAGATVVHGRGRLDGPGRVLVASHGATTTYVARRGVVLGTGTAPAVLPIDGLADTPYWTNREVVAVTDLPASLVVVGGGPIGAELAQVFARFGVDVTLVETLDQLLGKDEPEAARVVRSVLEAEGVTVRTGVEVGRVDHDDDGFHVRLDDETLTAEQVLVAAGRHLNLTGIGLDTLGLDEDADRLATDERMRAGERLWALGDITGEGAYTHVATYQARIACRDLLGEDGPWADYRAVARVTFTDPEVGGVGLTEEQAREAGIRVLTGTSDVSDSSRGWIHGAEGVVKVVADADRGILVGATVVAPYAGEIVGLLTTAVHAEVPVAVLLEMHYAFPTLHSAILTALRDLA</sequence>
<evidence type="ECO:0000256" key="2">
    <source>
        <dbReference type="ARBA" id="ARBA00022630"/>
    </source>
</evidence>